<dbReference type="InterPro" id="IPR036291">
    <property type="entry name" value="NAD(P)-bd_dom_sf"/>
</dbReference>
<dbReference type="KEGG" id="suln:FJR47_09115"/>
<proteinExistence type="predicted"/>
<evidence type="ECO:0000313" key="1">
    <source>
        <dbReference type="EMBL" id="QFR44068.1"/>
    </source>
</evidence>
<dbReference type="EMBL" id="CP041166">
    <property type="protein sequence ID" value="QFR44068.1"/>
    <property type="molecule type" value="Genomic_DNA"/>
</dbReference>
<sequence length="229" mass="26342">MKKSIGIIGCGWLGKPLFKKLSDDFEVECFSREHTGDTSSFWKRDTIIIAIHTKDEYLKTLQKIVALTKPDCNLILMSSTSIYREFDCDVDESFEITEPSLIKEAEELVSNSKENALILRLGGLMGDDRIAGKWKNANVFSDGFVNYIYKDDVINIVKMMIKKDITKGIYNLVAPKHPLRSEIHKKNSKNFGFELGVFEGMTKRRVLSHKLIKDLNYTFLYPNPLNFWD</sequence>
<dbReference type="SUPFAM" id="SSF51735">
    <property type="entry name" value="NAD(P)-binding Rossmann-fold domains"/>
    <property type="match status" value="1"/>
</dbReference>
<evidence type="ECO:0008006" key="3">
    <source>
        <dbReference type="Google" id="ProtNLM"/>
    </source>
</evidence>
<dbReference type="Proteomes" id="UP000326061">
    <property type="component" value="Chromosome"/>
</dbReference>
<organism evidence="1 2">
    <name type="scientific">Sulfurimonas xiamenensis</name>
    <dbReference type="NCBI Taxonomy" id="2590021"/>
    <lineage>
        <taxon>Bacteria</taxon>
        <taxon>Pseudomonadati</taxon>
        <taxon>Campylobacterota</taxon>
        <taxon>Epsilonproteobacteria</taxon>
        <taxon>Campylobacterales</taxon>
        <taxon>Sulfurimonadaceae</taxon>
        <taxon>Sulfurimonas</taxon>
    </lineage>
</organism>
<evidence type="ECO:0000313" key="2">
    <source>
        <dbReference type="Proteomes" id="UP000326061"/>
    </source>
</evidence>
<dbReference type="AlphaFoldDB" id="A0AAJ4A5F9"/>
<protein>
    <recommendedName>
        <fullName evidence="3">Nucleoside-diphosphate-sugar epimerase</fullName>
    </recommendedName>
</protein>
<gene>
    <name evidence="1" type="ORF">FJR47_09115</name>
</gene>
<dbReference type="RefSeq" id="WP_152300128.1">
    <property type="nucleotide sequence ID" value="NZ_CP041166.1"/>
</dbReference>
<reference evidence="2" key="1">
    <citation type="submission" date="2019-06" db="EMBL/GenBank/DDBJ databases">
        <title>Sulfurimonas gotlandica sp. nov., a chemoautotrophic and psychrotolerant epsilonproteobacterium isolated from a pelagic redoxcline, and an emended description of the genus Sulfurimonas.</title>
        <authorList>
            <person name="Wang S."/>
            <person name="Jiang L."/>
            <person name="Shao Z."/>
        </authorList>
    </citation>
    <scope>NUCLEOTIDE SEQUENCE [LARGE SCALE GENOMIC DNA]</scope>
    <source>
        <strain evidence="2">1-1N</strain>
    </source>
</reference>
<dbReference type="Gene3D" id="3.40.50.720">
    <property type="entry name" value="NAD(P)-binding Rossmann-like Domain"/>
    <property type="match status" value="1"/>
</dbReference>
<accession>A0AAJ4A5F9</accession>
<keyword evidence="2" id="KW-1185">Reference proteome</keyword>
<name>A0AAJ4A5F9_9BACT</name>